<protein>
    <submittedName>
        <fullName evidence="2">Pro-Hyp dipeptidase. Metallo peptidase. MEROPS family M38</fullName>
    </submittedName>
</protein>
<evidence type="ECO:0000313" key="3">
    <source>
        <dbReference type="Proteomes" id="UP000184501"/>
    </source>
</evidence>
<dbReference type="OrthoDB" id="3514520at2"/>
<dbReference type="AlphaFoldDB" id="A0A1M5FAI6"/>
<dbReference type="InterPro" id="IPR051781">
    <property type="entry name" value="Metallo-dep_Hydrolase"/>
</dbReference>
<dbReference type="PANTHER" id="PTHR43135:SF3">
    <property type="entry name" value="ALPHA-D-RIBOSE 1-METHYLPHOSPHONATE 5-TRIPHOSPHATE DIPHOSPHATASE"/>
    <property type="match status" value="1"/>
</dbReference>
<dbReference type="CDD" id="cd01299">
    <property type="entry name" value="Met_dep_hydrolase_A"/>
    <property type="match status" value="1"/>
</dbReference>
<dbReference type="SUPFAM" id="SSF51338">
    <property type="entry name" value="Composite domain of metallo-dependent hydrolases"/>
    <property type="match status" value="1"/>
</dbReference>
<evidence type="ECO:0000259" key="1">
    <source>
        <dbReference type="Pfam" id="PF01979"/>
    </source>
</evidence>
<dbReference type="InterPro" id="IPR032466">
    <property type="entry name" value="Metal_Hydrolase"/>
</dbReference>
<accession>A0A1M5FAI6</accession>
<proteinExistence type="predicted"/>
<dbReference type="EMBL" id="FQVN01000005">
    <property type="protein sequence ID" value="SHF88555.1"/>
    <property type="molecule type" value="Genomic_DNA"/>
</dbReference>
<dbReference type="Gene3D" id="2.30.40.10">
    <property type="entry name" value="Urease, subunit C, domain 1"/>
    <property type="match status" value="1"/>
</dbReference>
<gene>
    <name evidence="2" type="ORF">SAMN05444320_105346</name>
</gene>
<keyword evidence="3" id="KW-1185">Reference proteome</keyword>
<dbReference type="Gene3D" id="3.20.20.140">
    <property type="entry name" value="Metal-dependent hydrolases"/>
    <property type="match status" value="1"/>
</dbReference>
<dbReference type="PANTHER" id="PTHR43135">
    <property type="entry name" value="ALPHA-D-RIBOSE 1-METHYLPHOSPHONATE 5-TRIPHOSPHATE DIPHOSPHATASE"/>
    <property type="match status" value="1"/>
</dbReference>
<feature type="domain" description="Amidohydrolase-related" evidence="1">
    <location>
        <begin position="60"/>
        <end position="400"/>
    </location>
</feature>
<dbReference type="InterPro" id="IPR011059">
    <property type="entry name" value="Metal-dep_hydrolase_composite"/>
</dbReference>
<dbReference type="Pfam" id="PF01979">
    <property type="entry name" value="Amidohydro_1"/>
    <property type="match status" value="1"/>
</dbReference>
<name>A0A1M5FAI6_STRHI</name>
<reference evidence="2 3" key="1">
    <citation type="submission" date="2016-11" db="EMBL/GenBank/DDBJ databases">
        <authorList>
            <person name="Jaros S."/>
            <person name="Januszkiewicz K."/>
            <person name="Wedrychowicz H."/>
        </authorList>
    </citation>
    <scope>NUCLEOTIDE SEQUENCE [LARGE SCALE GENOMIC DNA]</scope>
    <source>
        <strain evidence="2 3">DSM 44523</strain>
    </source>
</reference>
<dbReference type="GO" id="GO:0016810">
    <property type="term" value="F:hydrolase activity, acting on carbon-nitrogen (but not peptide) bonds"/>
    <property type="evidence" value="ECO:0007669"/>
    <property type="project" value="InterPro"/>
</dbReference>
<dbReference type="Proteomes" id="UP000184501">
    <property type="component" value="Unassembled WGS sequence"/>
</dbReference>
<dbReference type="SUPFAM" id="SSF51556">
    <property type="entry name" value="Metallo-dependent hydrolases"/>
    <property type="match status" value="1"/>
</dbReference>
<sequence>MSPTALTVVADHCWNGTSDHPAGPTAVTAVDGVITSVAPAPAPAPELPPDARVVRLGARTLLPGLIDCHVHLVDEAHDSGLAAYQTLSAVPAMKAILAAGFTTVRDLGCAHDPINVALRQAVEDGLVEGPRLVVAPNIISAPGGHGDKMPDLSDRYGVDVGTLADGVAGLRRLVRHQARVGADWIKFAASGGFSSPADTPDHVTFTVEEMTAIVATARDHGLRCAAHAFNDEAVRRALTAGVRSVEHANLASAQTFARIADHGAYLCPTLHAQRRFIDNLDDEFWSGRDPRMRAQYRARAWRIRESATHLADSEVRIAFGTDAGMFPHGEAWREFADLAEVGLPPLRVLRAATSVAAELLERPNLGRIAPGATADLVAVAGDPFTDISAMGRVEFVARAGVVVVDRTTDGQ</sequence>
<evidence type="ECO:0000313" key="2">
    <source>
        <dbReference type="EMBL" id="SHF88555.1"/>
    </source>
</evidence>
<dbReference type="InterPro" id="IPR006680">
    <property type="entry name" value="Amidohydro-rel"/>
</dbReference>
<dbReference type="RefSeq" id="WP_073484966.1">
    <property type="nucleotide sequence ID" value="NZ_FQVN01000005.1"/>
</dbReference>
<dbReference type="STRING" id="2017.SAMN05444320_105346"/>
<dbReference type="InterPro" id="IPR057744">
    <property type="entry name" value="OTAase-like"/>
</dbReference>
<organism evidence="2 3">
    <name type="scientific">Streptoalloteichus hindustanus</name>
    <dbReference type="NCBI Taxonomy" id="2017"/>
    <lineage>
        <taxon>Bacteria</taxon>
        <taxon>Bacillati</taxon>
        <taxon>Actinomycetota</taxon>
        <taxon>Actinomycetes</taxon>
        <taxon>Pseudonocardiales</taxon>
        <taxon>Pseudonocardiaceae</taxon>
        <taxon>Streptoalloteichus</taxon>
    </lineage>
</organism>